<feature type="region of interest" description="Disordered" evidence="1">
    <location>
        <begin position="208"/>
        <end position="230"/>
    </location>
</feature>
<dbReference type="KEGG" id="fro:AALO17_22480"/>
<name>A0A140DXK5_9FIRM</name>
<organism evidence="2 3">
    <name type="scientific">Faecalibaculum rodentium</name>
    <dbReference type="NCBI Taxonomy" id="1702221"/>
    <lineage>
        <taxon>Bacteria</taxon>
        <taxon>Bacillati</taxon>
        <taxon>Bacillota</taxon>
        <taxon>Erysipelotrichia</taxon>
        <taxon>Erysipelotrichales</taxon>
        <taxon>Erysipelotrichaceae</taxon>
        <taxon>Faecalibaculum</taxon>
    </lineage>
</organism>
<feature type="compositionally biased region" description="Acidic residues" evidence="1">
    <location>
        <begin position="210"/>
        <end position="230"/>
    </location>
</feature>
<accession>A0A140DXK5</accession>
<keyword evidence="3" id="KW-1185">Reference proteome</keyword>
<dbReference type="EMBL" id="CP011391">
    <property type="protein sequence ID" value="AMK55382.1"/>
    <property type="molecule type" value="Genomic_DNA"/>
</dbReference>
<evidence type="ECO:0000313" key="2">
    <source>
        <dbReference type="EMBL" id="AMK55382.1"/>
    </source>
</evidence>
<evidence type="ECO:0000256" key="1">
    <source>
        <dbReference type="SAM" id="MobiDB-lite"/>
    </source>
</evidence>
<gene>
    <name evidence="2" type="ORF">AALO17_22480</name>
</gene>
<evidence type="ECO:0000313" key="3">
    <source>
        <dbReference type="Proteomes" id="UP000069771"/>
    </source>
</evidence>
<dbReference type="AlphaFoldDB" id="A0A140DXK5"/>
<protein>
    <submittedName>
        <fullName evidence="2">Uncharacterized protein</fullName>
    </submittedName>
</protein>
<dbReference type="Proteomes" id="UP000069771">
    <property type="component" value="Chromosome"/>
</dbReference>
<sequence length="230" mass="26909">MTVQKFPEGFSCPDNILRRQKTMSRRKKRKKKPIQFNPSEDADPWLSEDLIDYEIRLFIRDEEYLGYLLDKHRDTAFSLLSQDMENLGKLPAGSHIGQLEISSMRQYLPELYLTRYTYEFLFRLRALLLYLGNGYSPIGDWTPPVASWILVRMLVDLEHAGDIDLFERSPDMNRPVQSVFSYEFYPAPDSDLAFDHWFETTSREAKMAAAEDDVDQEADDCPLDEDDLPF</sequence>
<proteinExistence type="predicted"/>
<reference evidence="2 3" key="1">
    <citation type="journal article" date="2016" name="Gut Pathog.">
        <title>Whole genome sequencing of "Faecalibaculum rodentium" ALO17, isolated from C57BL/6J laboratory mouse feces.</title>
        <authorList>
            <person name="Lim S."/>
            <person name="Chang D.H."/>
            <person name="Ahn S."/>
            <person name="Kim B.C."/>
        </authorList>
    </citation>
    <scope>NUCLEOTIDE SEQUENCE [LARGE SCALE GENOMIC DNA]</scope>
    <source>
        <strain evidence="2 3">Alo17</strain>
    </source>
</reference>